<gene>
    <name evidence="1" type="ORF">GCM10017643_48130</name>
</gene>
<name>A0A9W6N1A8_9HYPH</name>
<dbReference type="AlphaFoldDB" id="A0A9W6N1A8"/>
<comment type="caution">
    <text evidence="1">The sequence shown here is derived from an EMBL/GenBank/DDBJ whole genome shotgun (WGS) entry which is preliminary data.</text>
</comment>
<dbReference type="Proteomes" id="UP001143370">
    <property type="component" value="Unassembled WGS sequence"/>
</dbReference>
<dbReference type="RefSeq" id="WP_213368059.1">
    <property type="nucleotide sequence ID" value="NZ_BSFJ01000054.1"/>
</dbReference>
<accession>A0A9W6N1A8</accession>
<sequence>MYVIGRLAPEHRSGCAYWSGAVSCEPAPGGALMIIGEATSRTGVLAVDDADVAAGLALWLNTSPALRRPPGAALWCAMPIPEEFGRAA</sequence>
<reference evidence="1" key="1">
    <citation type="journal article" date="2014" name="Int. J. Syst. Evol. Microbiol.">
        <title>Complete genome sequence of Corynebacterium casei LMG S-19264T (=DSM 44701T), isolated from a smear-ripened cheese.</title>
        <authorList>
            <consortium name="US DOE Joint Genome Institute (JGI-PGF)"/>
            <person name="Walter F."/>
            <person name="Albersmeier A."/>
            <person name="Kalinowski J."/>
            <person name="Ruckert C."/>
        </authorList>
    </citation>
    <scope>NUCLEOTIDE SEQUENCE</scope>
    <source>
        <strain evidence="1">VKM B-2484</strain>
    </source>
</reference>
<evidence type="ECO:0000313" key="1">
    <source>
        <dbReference type="EMBL" id="GLK74694.1"/>
    </source>
</evidence>
<keyword evidence="2" id="KW-1185">Reference proteome</keyword>
<protein>
    <submittedName>
        <fullName evidence="1">Uncharacterized protein</fullName>
    </submittedName>
</protein>
<dbReference type="EMBL" id="BSFJ01000054">
    <property type="protein sequence ID" value="GLK74694.1"/>
    <property type="molecule type" value="Genomic_DNA"/>
</dbReference>
<dbReference type="PROSITE" id="PS51257">
    <property type="entry name" value="PROKAR_LIPOPROTEIN"/>
    <property type="match status" value="1"/>
</dbReference>
<reference evidence="1" key="2">
    <citation type="submission" date="2023-01" db="EMBL/GenBank/DDBJ databases">
        <authorList>
            <person name="Sun Q."/>
            <person name="Evtushenko L."/>
        </authorList>
    </citation>
    <scope>NUCLEOTIDE SEQUENCE</scope>
    <source>
        <strain evidence="1">VKM B-2484</strain>
    </source>
</reference>
<proteinExistence type="predicted"/>
<organism evidence="1 2">
    <name type="scientific">Ancylobacter dichloromethanicus</name>
    <dbReference type="NCBI Taxonomy" id="518825"/>
    <lineage>
        <taxon>Bacteria</taxon>
        <taxon>Pseudomonadati</taxon>
        <taxon>Pseudomonadota</taxon>
        <taxon>Alphaproteobacteria</taxon>
        <taxon>Hyphomicrobiales</taxon>
        <taxon>Xanthobacteraceae</taxon>
        <taxon>Ancylobacter</taxon>
    </lineage>
</organism>
<evidence type="ECO:0000313" key="2">
    <source>
        <dbReference type="Proteomes" id="UP001143370"/>
    </source>
</evidence>